<dbReference type="HAMAP" id="MF_01924">
    <property type="entry name" value="A_A_dipeptidase"/>
    <property type="match status" value="1"/>
</dbReference>
<evidence type="ECO:0000313" key="12">
    <source>
        <dbReference type="Proteomes" id="UP000586254"/>
    </source>
</evidence>
<keyword evidence="7 9" id="KW-0482">Metalloprotease</keyword>
<keyword evidence="2 9" id="KW-0645">Protease</keyword>
<evidence type="ECO:0000256" key="8">
    <source>
        <dbReference type="ARBA" id="ARBA00023316"/>
    </source>
</evidence>
<dbReference type="PANTHER" id="PTHR43126">
    <property type="entry name" value="D-ALANYL-D-ALANINE DIPEPTIDASE"/>
    <property type="match status" value="1"/>
</dbReference>
<evidence type="ECO:0000256" key="2">
    <source>
        <dbReference type="ARBA" id="ARBA00022670"/>
    </source>
</evidence>
<dbReference type="Pfam" id="PF01427">
    <property type="entry name" value="Peptidase_M15"/>
    <property type="match status" value="1"/>
</dbReference>
<feature type="binding site" evidence="9">
    <location>
        <position position="191"/>
    </location>
    <ligand>
        <name>Zn(2+)</name>
        <dbReference type="ChEBI" id="CHEBI:29105"/>
        <note>catalytic</note>
    </ligand>
</feature>
<comment type="caution">
    <text evidence="11">The sequence shown here is derived from an EMBL/GenBank/DDBJ whole genome shotgun (WGS) entry which is preliminary data.</text>
</comment>
<feature type="site" description="Transition state stabilizer" evidence="9">
    <location>
        <position position="78"/>
    </location>
</feature>
<proteinExistence type="inferred from homology"/>
<dbReference type="EC" id="3.4.13.22" evidence="9 10"/>
<feature type="active site" description="Proton donor/acceptor" evidence="9">
    <location>
        <position position="188"/>
    </location>
</feature>
<evidence type="ECO:0000256" key="1">
    <source>
        <dbReference type="ARBA" id="ARBA00001362"/>
    </source>
</evidence>
<keyword evidence="3 9" id="KW-0479">Metal-binding</keyword>
<keyword evidence="4 9" id="KW-0378">Hydrolase</keyword>
<dbReference type="GO" id="GO:0008237">
    <property type="term" value="F:metallopeptidase activity"/>
    <property type="evidence" value="ECO:0007669"/>
    <property type="project" value="UniProtKB-KW"/>
</dbReference>
<comment type="catalytic activity">
    <reaction evidence="1 9 10">
        <text>D-alanyl-D-alanine + H2O = 2 D-alanine</text>
        <dbReference type="Rhea" id="RHEA:20661"/>
        <dbReference type="ChEBI" id="CHEBI:15377"/>
        <dbReference type="ChEBI" id="CHEBI:57416"/>
        <dbReference type="ChEBI" id="CHEBI:57822"/>
        <dbReference type="EC" id="3.4.13.22"/>
    </reaction>
</comment>
<organism evidence="11 12">
    <name type="scientific">Eubacterium callanderi</name>
    <dbReference type="NCBI Taxonomy" id="53442"/>
    <lineage>
        <taxon>Bacteria</taxon>
        <taxon>Bacillati</taxon>
        <taxon>Bacillota</taxon>
        <taxon>Clostridia</taxon>
        <taxon>Eubacteriales</taxon>
        <taxon>Eubacteriaceae</taxon>
        <taxon>Eubacterium</taxon>
    </lineage>
</organism>
<dbReference type="InterPro" id="IPR009045">
    <property type="entry name" value="Zn_M74/Hedgehog-like"/>
</dbReference>
<comment type="cofactor">
    <cofactor evidence="9">
        <name>Zn(2+)</name>
        <dbReference type="ChEBI" id="CHEBI:29105"/>
    </cofactor>
    <text evidence="9">Binds 1 zinc ion per subunit.</text>
</comment>
<dbReference type="AlphaFoldDB" id="A0A1I5N212"/>
<dbReference type="PIRSF" id="PIRSF026671">
    <property type="entry name" value="AA_dipeptidase"/>
    <property type="match status" value="1"/>
</dbReference>
<feature type="binding site" evidence="9">
    <location>
        <position position="123"/>
    </location>
    <ligand>
        <name>Zn(2+)</name>
        <dbReference type="ChEBI" id="CHEBI:29105"/>
        <note>catalytic</note>
    </ligand>
</feature>
<evidence type="ECO:0000256" key="10">
    <source>
        <dbReference type="PIRNR" id="PIRNR026671"/>
    </source>
</evidence>
<evidence type="ECO:0000256" key="7">
    <source>
        <dbReference type="ARBA" id="ARBA00023049"/>
    </source>
</evidence>
<evidence type="ECO:0000256" key="3">
    <source>
        <dbReference type="ARBA" id="ARBA00022723"/>
    </source>
</evidence>
<evidence type="ECO:0000256" key="4">
    <source>
        <dbReference type="ARBA" id="ARBA00022801"/>
    </source>
</evidence>
<dbReference type="Gene3D" id="3.30.1380.10">
    <property type="match status" value="1"/>
</dbReference>
<dbReference type="GO" id="GO:0071555">
    <property type="term" value="P:cell wall organization"/>
    <property type="evidence" value="ECO:0007669"/>
    <property type="project" value="UniProtKB-KW"/>
</dbReference>
<comment type="function">
    <text evidence="9 10">Catalyzes hydrolysis of the D-alanyl-D-alanine dipeptide.</text>
</comment>
<sequence length="209" mass="24503">MHELVTVRPDNFVDVADYIPTIETDVKYYSGDNFVGERIEGYNAPIILVTRETADALKAAQSKLMTKGYCLRVYDGYRPQRAVEHFLRWKDRPETGETKARHYPDFTRAEVFDEGFIAARSTHTRGSTVDLTVVDMRNGQELDMGGFFDYFEESSYSNYTDLTAIQSRNRMMLKYLMLSCGFEPFFQEWWHFTLSNEPYPNTYFDFEIQ</sequence>
<dbReference type="GO" id="GO:0008270">
    <property type="term" value="F:zinc ion binding"/>
    <property type="evidence" value="ECO:0007669"/>
    <property type="project" value="UniProtKB-UniRule"/>
</dbReference>
<dbReference type="Proteomes" id="UP000586254">
    <property type="component" value="Unassembled WGS sequence"/>
</dbReference>
<protein>
    <recommendedName>
        <fullName evidence="9 10">D-alanyl-D-alanine dipeptidase</fullName>
        <shortName evidence="9 10">D-Ala-D-Ala dipeptidase</shortName>
        <ecNumber evidence="9 10">3.4.13.22</ecNumber>
    </recommendedName>
</protein>
<dbReference type="EMBL" id="JACCKS010000007">
    <property type="protein sequence ID" value="NZA38009.1"/>
    <property type="molecule type" value="Genomic_DNA"/>
</dbReference>
<accession>A0A1I5N212</accession>
<reference evidence="11 12" key="1">
    <citation type="submission" date="2020-07" db="EMBL/GenBank/DDBJ databases">
        <title>Organ Donor 1.</title>
        <authorList>
            <person name="Marsh A.J."/>
            <person name="Azcarate-Peril M.A."/>
        </authorList>
    </citation>
    <scope>NUCLEOTIDE SEQUENCE [LARGE SCALE GENOMIC DNA]</scope>
    <source>
        <strain evidence="11 12">AMC0717</strain>
    </source>
</reference>
<evidence type="ECO:0000256" key="6">
    <source>
        <dbReference type="ARBA" id="ARBA00022997"/>
    </source>
</evidence>
<keyword evidence="8 10" id="KW-0961">Cell wall biogenesis/degradation</keyword>
<dbReference type="PANTHER" id="PTHR43126:SF1">
    <property type="entry name" value="D-ALANYL-D-ALANINE DIPEPTIDASE"/>
    <property type="match status" value="1"/>
</dbReference>
<dbReference type="RefSeq" id="WP_090414040.1">
    <property type="nucleotide sequence ID" value="NZ_CABJAI010000006.1"/>
</dbReference>
<evidence type="ECO:0000256" key="5">
    <source>
        <dbReference type="ARBA" id="ARBA00022833"/>
    </source>
</evidence>
<evidence type="ECO:0000313" key="11">
    <source>
        <dbReference type="EMBL" id="NZA38009.1"/>
    </source>
</evidence>
<keyword evidence="5 9" id="KW-0862">Zinc</keyword>
<dbReference type="CDD" id="cd14817">
    <property type="entry name" value="D-Ala-D-Ala_dipeptidase_VanX"/>
    <property type="match status" value="1"/>
</dbReference>
<dbReference type="InterPro" id="IPR000755">
    <property type="entry name" value="A_A_dipeptidase"/>
</dbReference>
<keyword evidence="6 9" id="KW-0224">Dipeptidase</keyword>
<dbReference type="SUPFAM" id="SSF55166">
    <property type="entry name" value="Hedgehog/DD-peptidase"/>
    <property type="match status" value="1"/>
</dbReference>
<dbReference type="GO" id="GO:0160237">
    <property type="term" value="F:D-Ala-D-Ala dipeptidase activity"/>
    <property type="evidence" value="ECO:0007669"/>
    <property type="project" value="UniProtKB-EC"/>
</dbReference>
<feature type="binding site" evidence="9">
    <location>
        <position position="130"/>
    </location>
    <ligand>
        <name>Zn(2+)</name>
        <dbReference type="ChEBI" id="CHEBI:29105"/>
        <note>catalytic</note>
    </ligand>
</feature>
<gene>
    <name evidence="11" type="ORF">H0N91_07600</name>
</gene>
<comment type="similarity">
    <text evidence="9 10">Belongs to the peptidase M15D family.</text>
</comment>
<name>A0A1I5N212_9FIRM</name>
<evidence type="ECO:0000256" key="9">
    <source>
        <dbReference type="HAMAP-Rule" id="MF_01924"/>
    </source>
</evidence>
<dbReference type="GO" id="GO:0006508">
    <property type="term" value="P:proteolysis"/>
    <property type="evidence" value="ECO:0007669"/>
    <property type="project" value="UniProtKB-KW"/>
</dbReference>